<comment type="caution">
    <text evidence="1">The sequence shown here is derived from an EMBL/GenBank/DDBJ whole genome shotgun (WGS) entry which is preliminary data.</text>
</comment>
<dbReference type="NCBIfam" id="NF041471">
    <property type="entry name" value="phage_reg_YmfL"/>
    <property type="match status" value="1"/>
</dbReference>
<name>A0A368LHK8_9VIBR</name>
<sequence length="151" mass="16342">MVAQFESLKEAILKSEKSFSGGRAEIARQMGLSYDAYRNRLREDREDQQFSASQLEDIQFITGTAYVAQYFANKAGQMTVAIPSSDVDGEELSEIQIGEAAAIGGLSVIIAQALADGQIDNNEAKLIDEATLNAVAKLMGKSSSIIQLYRG</sequence>
<accession>A0A368LHK8</accession>
<dbReference type="Proteomes" id="UP000252479">
    <property type="component" value="Unassembled WGS sequence"/>
</dbReference>
<dbReference type="AlphaFoldDB" id="A0A368LHK8"/>
<organism evidence="1 2">
    <name type="scientific">Vibrio casei</name>
    <dbReference type="NCBI Taxonomy" id="673372"/>
    <lineage>
        <taxon>Bacteria</taxon>
        <taxon>Pseudomonadati</taxon>
        <taxon>Pseudomonadota</taxon>
        <taxon>Gammaproteobacteria</taxon>
        <taxon>Vibrionales</taxon>
        <taxon>Vibrionaceae</taxon>
        <taxon>Vibrio</taxon>
    </lineage>
</organism>
<dbReference type="InterPro" id="IPR048188">
    <property type="entry name" value="YmfL-like"/>
</dbReference>
<proteinExistence type="predicted"/>
<dbReference type="GO" id="GO:0003677">
    <property type="term" value="F:DNA binding"/>
    <property type="evidence" value="ECO:0007669"/>
    <property type="project" value="InterPro"/>
</dbReference>
<protein>
    <submittedName>
        <fullName evidence="1">Uncharacterized protein</fullName>
    </submittedName>
</protein>
<dbReference type="EMBL" id="QPGL01000002">
    <property type="protein sequence ID" value="RCS70151.1"/>
    <property type="molecule type" value="Genomic_DNA"/>
</dbReference>
<gene>
    <name evidence="1" type="ORF">CIK83_11845</name>
</gene>
<evidence type="ECO:0000313" key="2">
    <source>
        <dbReference type="Proteomes" id="UP000252479"/>
    </source>
</evidence>
<reference evidence="1 2" key="1">
    <citation type="journal article" date="2017" name="Elife">
        <title>Extensive horizontal gene transfer in cheese-associated bacteria.</title>
        <authorList>
            <person name="Bonham K.S."/>
            <person name="Wolfe B.E."/>
            <person name="Dutton R.J."/>
        </authorList>
    </citation>
    <scope>NUCLEOTIDE SEQUENCE [LARGE SCALE GENOMIC DNA]</scope>
    <source>
        <strain evidence="1 2">JB196</strain>
    </source>
</reference>
<dbReference type="RefSeq" id="WP_086959671.1">
    <property type="nucleotide sequence ID" value="NZ_FUKS01000013.1"/>
</dbReference>
<dbReference type="InterPro" id="IPR009679">
    <property type="entry name" value="Phage_186_CII-like"/>
</dbReference>
<evidence type="ECO:0000313" key="1">
    <source>
        <dbReference type="EMBL" id="RCS70151.1"/>
    </source>
</evidence>
<dbReference type="GeneID" id="303189613"/>
<keyword evidence="2" id="KW-1185">Reference proteome</keyword>
<dbReference type="Pfam" id="PF06892">
    <property type="entry name" value="Phage_CP76"/>
    <property type="match status" value="1"/>
</dbReference>